<dbReference type="Proteomes" id="UP000092207">
    <property type="component" value="Unassembled WGS sequence"/>
</dbReference>
<proteinExistence type="predicted"/>
<dbReference type="EMBL" id="LZJY01000272">
    <property type="protein sequence ID" value="OBH97773.1"/>
    <property type="molecule type" value="Genomic_DNA"/>
</dbReference>
<protein>
    <submittedName>
        <fullName evidence="1">Uncharacterized protein</fullName>
    </submittedName>
</protein>
<evidence type="ECO:0000313" key="2">
    <source>
        <dbReference type="Proteomes" id="UP000092207"/>
    </source>
</evidence>
<sequence length="65" mass="7325">MSVPLKRVDELKPGDRIRMKIGHATVVATEPLDDDQTLLTFLYGTKRPADNAVTVDVLDDDEWGW</sequence>
<accession>A0A1A2V903</accession>
<gene>
    <name evidence="1" type="ORF">A5679_20440</name>
</gene>
<dbReference type="RefSeq" id="WP_067307455.1">
    <property type="nucleotide sequence ID" value="NZ_LZJY01000272.1"/>
</dbReference>
<evidence type="ECO:0000313" key="1">
    <source>
        <dbReference type="EMBL" id="OBH97773.1"/>
    </source>
</evidence>
<organism evidence="1 2">
    <name type="scientific">Mycobacterium scrofulaceum</name>
    <dbReference type="NCBI Taxonomy" id="1783"/>
    <lineage>
        <taxon>Bacteria</taxon>
        <taxon>Bacillati</taxon>
        <taxon>Actinomycetota</taxon>
        <taxon>Actinomycetes</taxon>
        <taxon>Mycobacteriales</taxon>
        <taxon>Mycobacteriaceae</taxon>
        <taxon>Mycobacterium</taxon>
    </lineage>
</organism>
<reference evidence="1 2" key="1">
    <citation type="submission" date="2016-06" db="EMBL/GenBank/DDBJ databases">
        <authorList>
            <person name="Kjaerup R.B."/>
            <person name="Dalgaard T.S."/>
            <person name="Juul-Madsen H.R."/>
        </authorList>
    </citation>
    <scope>NUCLEOTIDE SEQUENCE [LARGE SCALE GENOMIC DNA]</scope>
    <source>
        <strain evidence="1 2">E2838</strain>
    </source>
</reference>
<name>A0A1A2V903_MYCSC</name>
<dbReference type="AlphaFoldDB" id="A0A1A2V903"/>
<comment type="caution">
    <text evidence="1">The sequence shown here is derived from an EMBL/GenBank/DDBJ whole genome shotgun (WGS) entry which is preliminary data.</text>
</comment>